<accession>A0A2A2JM00</accession>
<name>A0A2A2JM00_9BILA</name>
<feature type="signal peptide" evidence="2">
    <location>
        <begin position="1"/>
        <end position="18"/>
    </location>
</feature>
<protein>
    <submittedName>
        <fullName evidence="3">Uncharacterized protein</fullName>
    </submittedName>
</protein>
<feature type="region of interest" description="Disordered" evidence="1">
    <location>
        <begin position="56"/>
        <end position="96"/>
    </location>
</feature>
<feature type="chain" id="PRO_5012358504" evidence="2">
    <location>
        <begin position="19"/>
        <end position="753"/>
    </location>
</feature>
<feature type="compositionally biased region" description="Acidic residues" evidence="1">
    <location>
        <begin position="179"/>
        <end position="191"/>
    </location>
</feature>
<comment type="caution">
    <text evidence="3">The sequence shown here is derived from an EMBL/GenBank/DDBJ whole genome shotgun (WGS) entry which is preliminary data.</text>
</comment>
<feature type="region of interest" description="Disordered" evidence="1">
    <location>
        <begin position="316"/>
        <end position="626"/>
    </location>
</feature>
<evidence type="ECO:0000256" key="2">
    <source>
        <dbReference type="SAM" id="SignalP"/>
    </source>
</evidence>
<evidence type="ECO:0000313" key="3">
    <source>
        <dbReference type="EMBL" id="PAV62735.1"/>
    </source>
</evidence>
<feature type="compositionally biased region" description="Polar residues" evidence="1">
    <location>
        <begin position="641"/>
        <end position="650"/>
    </location>
</feature>
<feature type="compositionally biased region" description="Basic and acidic residues" evidence="1">
    <location>
        <begin position="661"/>
        <end position="673"/>
    </location>
</feature>
<feature type="compositionally biased region" description="Gly residues" evidence="1">
    <location>
        <begin position="366"/>
        <end position="375"/>
    </location>
</feature>
<dbReference type="EMBL" id="LIAE01010349">
    <property type="protein sequence ID" value="PAV62735.1"/>
    <property type="molecule type" value="Genomic_DNA"/>
</dbReference>
<feature type="compositionally biased region" description="Low complexity" evidence="1">
    <location>
        <begin position="316"/>
        <end position="335"/>
    </location>
</feature>
<feature type="compositionally biased region" description="Acidic residues" evidence="1">
    <location>
        <begin position="485"/>
        <end position="506"/>
    </location>
</feature>
<feature type="compositionally biased region" description="Gly residues" evidence="1">
    <location>
        <begin position="398"/>
        <end position="431"/>
    </location>
</feature>
<dbReference type="OrthoDB" id="5871652at2759"/>
<keyword evidence="4" id="KW-1185">Reference proteome</keyword>
<reference evidence="3 4" key="1">
    <citation type="journal article" date="2017" name="Curr. Biol.">
        <title>Genome architecture and evolution of a unichromosomal asexual nematode.</title>
        <authorList>
            <person name="Fradin H."/>
            <person name="Zegar C."/>
            <person name="Gutwein M."/>
            <person name="Lucas J."/>
            <person name="Kovtun M."/>
            <person name="Corcoran D."/>
            <person name="Baugh L.R."/>
            <person name="Kiontke K."/>
            <person name="Gunsalus K."/>
            <person name="Fitch D.H."/>
            <person name="Piano F."/>
        </authorList>
    </citation>
    <scope>NUCLEOTIDE SEQUENCE [LARGE SCALE GENOMIC DNA]</scope>
    <source>
        <strain evidence="3">PF1309</strain>
    </source>
</reference>
<feature type="compositionally biased region" description="Polar residues" evidence="1">
    <location>
        <begin position="617"/>
        <end position="626"/>
    </location>
</feature>
<evidence type="ECO:0000313" key="4">
    <source>
        <dbReference type="Proteomes" id="UP000218231"/>
    </source>
</evidence>
<feature type="compositionally biased region" description="Gly residues" evidence="1">
    <location>
        <begin position="438"/>
        <end position="466"/>
    </location>
</feature>
<keyword evidence="2" id="KW-0732">Signal</keyword>
<evidence type="ECO:0000256" key="1">
    <source>
        <dbReference type="SAM" id="MobiDB-lite"/>
    </source>
</evidence>
<feature type="region of interest" description="Disordered" evidence="1">
    <location>
        <begin position="641"/>
        <end position="673"/>
    </location>
</feature>
<feature type="region of interest" description="Disordered" evidence="1">
    <location>
        <begin position="179"/>
        <end position="218"/>
    </location>
</feature>
<dbReference type="Proteomes" id="UP000218231">
    <property type="component" value="Unassembled WGS sequence"/>
</dbReference>
<organism evidence="3 4">
    <name type="scientific">Diploscapter pachys</name>
    <dbReference type="NCBI Taxonomy" id="2018661"/>
    <lineage>
        <taxon>Eukaryota</taxon>
        <taxon>Metazoa</taxon>
        <taxon>Ecdysozoa</taxon>
        <taxon>Nematoda</taxon>
        <taxon>Chromadorea</taxon>
        <taxon>Rhabditida</taxon>
        <taxon>Rhabditina</taxon>
        <taxon>Rhabditomorpha</taxon>
        <taxon>Rhabditoidea</taxon>
        <taxon>Rhabditidae</taxon>
        <taxon>Diploscapter</taxon>
    </lineage>
</organism>
<sequence length="753" mass="81813">MRELSLLFVAGLASIAFTQDESTYQNFNNPVLKDDIDPDSTLLTLISLLPQNRTDRQEISGSVVSQPGMDRPGPGPRPRPRPRPRPGPRPFPPRDRCGKWSEWENLKCWWPSMDMKSLPEACRYIPVKSQWPDYLKKFVEAKATEIYTVIQTEYKKRGAPPKCGFCSKSFQCRMRNATNEDDSSMDYDGSDDGMGRGRGGGGGGRRRGPQCPLKEIRPLPHEDCDDSKACEISLEDGGCRAPLFLGGGRMEQIQGMIDQGDDEGVMNAIYNTQFDDPTSAMDSDFTDYTLLGRKKRQADFGNYDDSSFGSFGDAGASPQYDWSGSNSGRGRARGSFGMGGMGQGSQSYPGMRPGGQDRFGPQQSGPQGGMGGFSGRGQRQSFGPDDQDFGPPSQFGPDQGGRGFGPDQGGRGFGPDQGGRGFGPDQGGRGGFEPDFGPGQGRSGFGPSGRGQSFGPGRQGPGGRRGFGPNRQGPGGFGPRQGDDPWYDDSYDDDWGSDYGDDYDMGDYDRFGPGGRGGRGRFPPRPFGPGGRGRRFPPRRWDPRGRGRHGWYPPPPSHRRHHFGPRPFGPGGRGGRGRFPPPPFGPHRRHHRGGRGPWGDEDSSFENNGDFGGFGQNRMSRQDSQSSDPMFFAVFTPAFMNSTENSQMGPDSQMRPGRGGRGGDDRRGGGDRRGKMDFMANLLRGTTCVSNGKSCLCCCGHYVPNVDTGNCQSLISMLPGIDSVFGRLATDMDDSDSSNSLTQFSDAPSAFKK</sequence>
<gene>
    <name evidence="3" type="ORF">WR25_25846</name>
</gene>
<dbReference type="AlphaFoldDB" id="A0A2A2JM00"/>
<dbReference type="STRING" id="2018661.A0A2A2JM00"/>
<proteinExistence type="predicted"/>